<dbReference type="CDD" id="cd01335">
    <property type="entry name" value="Radical_SAM"/>
    <property type="match status" value="1"/>
</dbReference>
<dbReference type="SFLD" id="SFLDG01386">
    <property type="entry name" value="main_SPASM_domain-containing"/>
    <property type="match status" value="1"/>
</dbReference>
<dbReference type="GO" id="GO:0051539">
    <property type="term" value="F:4 iron, 4 sulfur cluster binding"/>
    <property type="evidence" value="ECO:0007669"/>
    <property type="project" value="UniProtKB-KW"/>
</dbReference>
<feature type="compositionally biased region" description="Polar residues" evidence="7">
    <location>
        <begin position="10"/>
        <end position="24"/>
    </location>
</feature>
<dbReference type="InterPro" id="IPR007197">
    <property type="entry name" value="rSAM"/>
</dbReference>
<evidence type="ECO:0000256" key="2">
    <source>
        <dbReference type="ARBA" id="ARBA00022485"/>
    </source>
</evidence>
<evidence type="ECO:0000256" key="1">
    <source>
        <dbReference type="ARBA" id="ARBA00001966"/>
    </source>
</evidence>
<evidence type="ECO:0000256" key="7">
    <source>
        <dbReference type="SAM" id="MobiDB-lite"/>
    </source>
</evidence>
<feature type="region of interest" description="Disordered" evidence="7">
    <location>
        <begin position="1"/>
        <end position="24"/>
    </location>
</feature>
<comment type="caution">
    <text evidence="9">The sequence shown here is derived from an EMBL/GenBank/DDBJ whole genome shotgun (WGS) entry which is preliminary data.</text>
</comment>
<keyword evidence="6" id="KW-0411">Iron-sulfur</keyword>
<dbReference type="InterPro" id="IPR013785">
    <property type="entry name" value="Aldolase_TIM"/>
</dbReference>
<evidence type="ECO:0000256" key="3">
    <source>
        <dbReference type="ARBA" id="ARBA00022691"/>
    </source>
</evidence>
<name>A0A6M0RJ79_9CYAN</name>
<dbReference type="GO" id="GO:0046872">
    <property type="term" value="F:metal ion binding"/>
    <property type="evidence" value="ECO:0007669"/>
    <property type="project" value="UniProtKB-KW"/>
</dbReference>
<dbReference type="Pfam" id="PF04055">
    <property type="entry name" value="Radical_SAM"/>
    <property type="match status" value="1"/>
</dbReference>
<keyword evidence="4" id="KW-0479">Metal-binding</keyword>
<evidence type="ECO:0000259" key="8">
    <source>
        <dbReference type="PROSITE" id="PS51918"/>
    </source>
</evidence>
<dbReference type="GO" id="GO:0016491">
    <property type="term" value="F:oxidoreductase activity"/>
    <property type="evidence" value="ECO:0007669"/>
    <property type="project" value="InterPro"/>
</dbReference>
<evidence type="ECO:0000313" key="9">
    <source>
        <dbReference type="EMBL" id="NEZ56256.1"/>
    </source>
</evidence>
<dbReference type="PANTHER" id="PTHR43273">
    <property type="entry name" value="ANAEROBIC SULFATASE-MATURATING ENZYME HOMOLOG ASLB-RELATED"/>
    <property type="match status" value="1"/>
</dbReference>
<keyword evidence="3" id="KW-0949">S-adenosyl-L-methionine</keyword>
<dbReference type="InterPro" id="IPR023885">
    <property type="entry name" value="4Fe4S-binding_SPASM_dom"/>
</dbReference>
<dbReference type="PROSITE" id="PS51918">
    <property type="entry name" value="RADICAL_SAM"/>
    <property type="match status" value="1"/>
</dbReference>
<dbReference type="SFLD" id="SFLDG01067">
    <property type="entry name" value="SPASM/twitch_domain_containing"/>
    <property type="match status" value="1"/>
</dbReference>
<comment type="cofactor">
    <cofactor evidence="1">
        <name>[4Fe-4S] cluster</name>
        <dbReference type="ChEBI" id="CHEBI:49883"/>
    </cofactor>
</comment>
<dbReference type="InterPro" id="IPR058240">
    <property type="entry name" value="rSAM_sf"/>
</dbReference>
<keyword evidence="5" id="KW-0408">Iron</keyword>
<dbReference type="PANTHER" id="PTHR43273:SF8">
    <property type="entry name" value="RADICAL SAM DOMAIN PROTEIN"/>
    <property type="match status" value="1"/>
</dbReference>
<dbReference type="PROSITE" id="PS01305">
    <property type="entry name" value="MOAA_NIFB_PQQE"/>
    <property type="match status" value="1"/>
</dbReference>
<dbReference type="SFLD" id="SFLDG01384">
    <property type="entry name" value="thioether_bond_formation_requi"/>
    <property type="match status" value="1"/>
</dbReference>
<dbReference type="AlphaFoldDB" id="A0A6M0RJ79"/>
<evidence type="ECO:0000256" key="6">
    <source>
        <dbReference type="ARBA" id="ARBA00023014"/>
    </source>
</evidence>
<proteinExistence type="predicted"/>
<protein>
    <submittedName>
        <fullName evidence="9">SPASM domain-containing protein</fullName>
    </submittedName>
</protein>
<dbReference type="Proteomes" id="UP000481033">
    <property type="component" value="Unassembled WGS sequence"/>
</dbReference>
<organism evidence="9 10">
    <name type="scientific">Adonisia turfae CCMR0081</name>
    <dbReference type="NCBI Taxonomy" id="2292702"/>
    <lineage>
        <taxon>Bacteria</taxon>
        <taxon>Bacillati</taxon>
        <taxon>Cyanobacteriota</taxon>
        <taxon>Adonisia</taxon>
        <taxon>Adonisia turfae</taxon>
    </lineage>
</organism>
<dbReference type="InterPro" id="IPR000385">
    <property type="entry name" value="MoaA_NifB_PqqE_Fe-S-bd_CS"/>
</dbReference>
<reference evidence="9 10" key="1">
    <citation type="journal article" date="2020" name="Microb. Ecol.">
        <title>Ecogenomics of the Marine Benthic Filamentous Cyanobacterium Adonisia.</title>
        <authorList>
            <person name="Walter J.M."/>
            <person name="Coutinho F.H."/>
            <person name="Leomil L."/>
            <person name="Hargreaves P.I."/>
            <person name="Campeao M.E."/>
            <person name="Vieira V.V."/>
            <person name="Silva B.S."/>
            <person name="Fistarol G.O."/>
            <person name="Salomon P.S."/>
            <person name="Sawabe T."/>
            <person name="Mino S."/>
            <person name="Hosokawa M."/>
            <person name="Miyashita H."/>
            <person name="Maruyama F."/>
            <person name="van Verk M.C."/>
            <person name="Dutilh B.E."/>
            <person name="Thompson C.C."/>
            <person name="Thompson F.L."/>
        </authorList>
    </citation>
    <scope>NUCLEOTIDE SEQUENCE [LARGE SCALE GENOMIC DNA]</scope>
    <source>
        <strain evidence="9 10">CCMR0081</strain>
    </source>
</reference>
<dbReference type="NCBIfam" id="TIGR04085">
    <property type="entry name" value="rSAM_more_4Fe4S"/>
    <property type="match status" value="1"/>
</dbReference>
<dbReference type="Gene3D" id="3.20.20.70">
    <property type="entry name" value="Aldolase class I"/>
    <property type="match status" value="1"/>
</dbReference>
<keyword evidence="2" id="KW-0004">4Fe-4S</keyword>
<evidence type="ECO:0000256" key="4">
    <source>
        <dbReference type="ARBA" id="ARBA00022723"/>
    </source>
</evidence>
<feature type="domain" description="Radical SAM core" evidence="8">
    <location>
        <begin position="140"/>
        <end position="369"/>
    </location>
</feature>
<sequence length="503" mass="55978">MSGLHKSEDLGNQTLQPSSSALQTPQLLTSKSADNVVNSGETDCDCACPNAPFTITTTNLLDTTFSTWPETYTVSLRQGYQLAFSPFAPAGPSVLNPAAWQRYQTFHQQAQPLKETIDHELVQQNLLIPTGHQPQIQPTAPDQLTAWLHVTNACNLDCPYCYVRKSSAHMSLETGLETVDNLFTAACRQGFSRIKLKYAGGEATLHFSLVQTLHERAMALAQKTGLELREVVLSNGVTLTSTMLNWFESTQVRLMVSLDGLGAVHDRQRPRKGGGASFEQVMHTLENLVQPRQIDLHLSVTVTGASAPYLADLVQWILDHNWPFSLNFYRQTPLSADRQDFELEQQTIIEGMQAAYRVIEQTIDQATVQNLPSRPLVNGLLDKVQSQAHTHTCGVGQTYAVVTHTGQVAQCQMHLDQPISDHLDAHQLLPTLAHGPIQNLSVQEKPECQTCTYRYRCTGGCPVETFRVTGRWDVKSPNCTIYQTLYPELLRLEGLRLLKCHGY</sequence>
<dbReference type="RefSeq" id="WP_163698242.1">
    <property type="nucleotide sequence ID" value="NZ_QXHD01000004.1"/>
</dbReference>
<evidence type="ECO:0000313" key="10">
    <source>
        <dbReference type="Proteomes" id="UP000481033"/>
    </source>
</evidence>
<dbReference type="SFLD" id="SFLDS00029">
    <property type="entry name" value="Radical_SAM"/>
    <property type="match status" value="1"/>
</dbReference>
<gene>
    <name evidence="9" type="ORF">DXZ20_11360</name>
</gene>
<dbReference type="EMBL" id="QXHD01000004">
    <property type="protein sequence ID" value="NEZ56256.1"/>
    <property type="molecule type" value="Genomic_DNA"/>
</dbReference>
<keyword evidence="10" id="KW-1185">Reference proteome</keyword>
<dbReference type="InterPro" id="IPR023867">
    <property type="entry name" value="Sulphatase_maturase_rSAM"/>
</dbReference>
<evidence type="ECO:0000256" key="5">
    <source>
        <dbReference type="ARBA" id="ARBA00023004"/>
    </source>
</evidence>
<dbReference type="SUPFAM" id="SSF102114">
    <property type="entry name" value="Radical SAM enzymes"/>
    <property type="match status" value="1"/>
</dbReference>
<accession>A0A6M0RJ79</accession>